<name>A0ABV8GNB7_9ACTN</name>
<reference evidence="4" key="1">
    <citation type="journal article" date="2019" name="Int. J. Syst. Evol. Microbiol.">
        <title>The Global Catalogue of Microorganisms (GCM) 10K type strain sequencing project: providing services to taxonomists for standard genome sequencing and annotation.</title>
        <authorList>
            <consortium name="The Broad Institute Genomics Platform"/>
            <consortium name="The Broad Institute Genome Sequencing Center for Infectious Disease"/>
            <person name="Wu L."/>
            <person name="Ma J."/>
        </authorList>
    </citation>
    <scope>NUCLEOTIDE SEQUENCE [LARGE SCALE GENOMIC DNA]</scope>
    <source>
        <strain evidence="4">TBRC 1276</strain>
    </source>
</reference>
<dbReference type="Proteomes" id="UP001595851">
    <property type="component" value="Unassembled WGS sequence"/>
</dbReference>
<keyword evidence="4" id="KW-1185">Reference proteome</keyword>
<organism evidence="3 4">
    <name type="scientific">Nonomuraea purpurea</name>
    <dbReference type="NCBI Taxonomy" id="1849276"/>
    <lineage>
        <taxon>Bacteria</taxon>
        <taxon>Bacillati</taxon>
        <taxon>Actinomycetota</taxon>
        <taxon>Actinomycetes</taxon>
        <taxon>Streptosporangiales</taxon>
        <taxon>Streptosporangiaceae</taxon>
        <taxon>Nonomuraea</taxon>
    </lineage>
</organism>
<proteinExistence type="predicted"/>
<dbReference type="SUPFAM" id="SSF82171">
    <property type="entry name" value="DPP6 N-terminal domain-like"/>
    <property type="match status" value="1"/>
</dbReference>
<keyword evidence="2" id="KW-0812">Transmembrane</keyword>
<protein>
    <recommendedName>
        <fullName evidence="5">WD40 repeat domain-containing protein</fullName>
    </recommendedName>
</protein>
<dbReference type="EMBL" id="JBHSBI010000030">
    <property type="protein sequence ID" value="MFC4013752.1"/>
    <property type="molecule type" value="Genomic_DNA"/>
</dbReference>
<accession>A0ABV8GNB7</accession>
<feature type="transmembrane region" description="Helical" evidence="2">
    <location>
        <begin position="43"/>
        <end position="61"/>
    </location>
</feature>
<feature type="region of interest" description="Disordered" evidence="1">
    <location>
        <begin position="1"/>
        <end position="23"/>
    </location>
</feature>
<evidence type="ECO:0008006" key="5">
    <source>
        <dbReference type="Google" id="ProtNLM"/>
    </source>
</evidence>
<dbReference type="RefSeq" id="WP_379533609.1">
    <property type="nucleotide sequence ID" value="NZ_JBHSBI010000030.1"/>
</dbReference>
<comment type="caution">
    <text evidence="3">The sequence shown here is derived from an EMBL/GenBank/DDBJ whole genome shotgun (WGS) entry which is preliminary data.</text>
</comment>
<evidence type="ECO:0000313" key="4">
    <source>
        <dbReference type="Proteomes" id="UP001595851"/>
    </source>
</evidence>
<keyword evidence="2" id="KW-0472">Membrane</keyword>
<evidence type="ECO:0000256" key="2">
    <source>
        <dbReference type="SAM" id="Phobius"/>
    </source>
</evidence>
<evidence type="ECO:0000313" key="3">
    <source>
        <dbReference type="EMBL" id="MFC4013752.1"/>
    </source>
</evidence>
<evidence type="ECO:0000256" key="1">
    <source>
        <dbReference type="SAM" id="MobiDB-lite"/>
    </source>
</evidence>
<gene>
    <name evidence="3" type="ORF">ACFOY2_41455</name>
</gene>
<feature type="compositionally biased region" description="Polar residues" evidence="1">
    <location>
        <begin position="1"/>
        <end position="12"/>
    </location>
</feature>
<feature type="region of interest" description="Disordered" evidence="1">
    <location>
        <begin position="307"/>
        <end position="329"/>
    </location>
</feature>
<sequence length="401" mass="42648">MNEVEQTLSRTLGQAAEHAPRMPGLLPSRLEGIHLRRRRRGRMALAAAAVVLVAGGGVAVVRGGDTITVVPATAQVAETPAARVTEVWPQAVRKLPAKAPGGAPWHVTALIDDRTLLMETSTKAGTAGILYAYDLDAGTQREIATVSQSADTYGFANGFAVGNGRVAWWSSKDSVAHLWTVPLTGGTPKRVADHRLAPSDDGSAIDQLEVVDDKIVFSVYTGGVFEVPMADGTVEPVSGGTGMHVLEWPWIGAPGMGGERKGLLFENIRNVETGETRTAVVHPGEKFRICGVTICLGQTSEGETLFRHRDGSSQKSVPGDTPGLRPPTQDRFYVSTYGDIASMGVGLYDLETGKSGDLGLRGEGREQGVSFFSLPSTEPTGRILSYPLGDDLYVIDLAKMR</sequence>
<keyword evidence="2" id="KW-1133">Transmembrane helix</keyword>